<dbReference type="InterPro" id="IPR001733">
    <property type="entry name" value="Peptidase_S26B"/>
</dbReference>
<feature type="compositionally biased region" description="Basic residues" evidence="2">
    <location>
        <begin position="173"/>
        <end position="183"/>
    </location>
</feature>
<dbReference type="GO" id="GO:0004252">
    <property type="term" value="F:serine-type endopeptidase activity"/>
    <property type="evidence" value="ECO:0007669"/>
    <property type="project" value="UniProtKB-UniRule"/>
</dbReference>
<dbReference type="GO" id="GO:0009003">
    <property type="term" value="F:signal peptidase activity"/>
    <property type="evidence" value="ECO:0007669"/>
    <property type="project" value="UniProtKB-EC"/>
</dbReference>
<accession>A0A2D0AX76</accession>
<protein>
    <recommendedName>
        <fullName evidence="1">Signal peptidase I</fullName>
        <ecNumber evidence="1">3.4.21.89</ecNumber>
    </recommendedName>
</protein>
<feature type="transmembrane region" description="Helical" evidence="3">
    <location>
        <begin position="390"/>
        <end position="408"/>
    </location>
</feature>
<comment type="caution">
    <text evidence="4">The sequence shown here is derived from an EMBL/GenBank/DDBJ whole genome shotgun (WGS) entry which is preliminary data.</text>
</comment>
<gene>
    <name evidence="4" type="ORF">B5D80_04415</name>
</gene>
<evidence type="ECO:0000313" key="5">
    <source>
        <dbReference type="Proteomes" id="UP000197174"/>
    </source>
</evidence>
<dbReference type="RefSeq" id="WP_088642460.1">
    <property type="nucleotide sequence ID" value="NZ_MZMV01000005.1"/>
</dbReference>
<proteinExistence type="predicted"/>
<evidence type="ECO:0000256" key="3">
    <source>
        <dbReference type="SAM" id="Phobius"/>
    </source>
</evidence>
<feature type="transmembrane region" description="Helical" evidence="3">
    <location>
        <begin position="20"/>
        <end position="47"/>
    </location>
</feature>
<dbReference type="GO" id="GO:0016020">
    <property type="term" value="C:membrane"/>
    <property type="evidence" value="ECO:0007669"/>
    <property type="project" value="UniProtKB-UniRule"/>
</dbReference>
<dbReference type="EC" id="3.4.21.89" evidence="1"/>
<organism evidence="4 5">
    <name type="scientific">Micromonospora wenchangensis</name>
    <dbReference type="NCBI Taxonomy" id="1185415"/>
    <lineage>
        <taxon>Bacteria</taxon>
        <taxon>Bacillati</taxon>
        <taxon>Actinomycetota</taxon>
        <taxon>Actinomycetes</taxon>
        <taxon>Micromonosporales</taxon>
        <taxon>Micromonosporaceae</taxon>
        <taxon>Micromonospora</taxon>
    </lineage>
</organism>
<dbReference type="GO" id="GO:0006465">
    <property type="term" value="P:signal peptide processing"/>
    <property type="evidence" value="ECO:0007669"/>
    <property type="project" value="UniProtKB-UniRule"/>
</dbReference>
<reference evidence="4 5" key="1">
    <citation type="submission" date="2017-03" db="EMBL/GenBank/DDBJ databases">
        <title>Whole genome sequence of Micromonospora wenchangensis, isolated from mangrove soil.</title>
        <authorList>
            <person name="Yang H."/>
        </authorList>
    </citation>
    <scope>NUCLEOTIDE SEQUENCE [LARGE SCALE GENOMIC DNA]</scope>
    <source>
        <strain evidence="4 5">CCTCC AA 2012002</strain>
    </source>
</reference>
<feature type="region of interest" description="Disordered" evidence="2">
    <location>
        <begin position="173"/>
        <end position="202"/>
    </location>
</feature>
<dbReference type="Proteomes" id="UP000197174">
    <property type="component" value="Unassembled WGS sequence"/>
</dbReference>
<feature type="transmembrane region" description="Helical" evidence="3">
    <location>
        <begin position="145"/>
        <end position="164"/>
    </location>
</feature>
<dbReference type="AlphaFoldDB" id="A0A2D0AX76"/>
<dbReference type="OrthoDB" id="3790724at2"/>
<dbReference type="InterPro" id="IPR019533">
    <property type="entry name" value="Peptidase_S26"/>
</dbReference>
<keyword evidence="3" id="KW-0812">Transmembrane</keyword>
<keyword evidence="3" id="KW-1133">Transmembrane helix</keyword>
<dbReference type="CDD" id="cd06530">
    <property type="entry name" value="S26_SPase_I"/>
    <property type="match status" value="1"/>
</dbReference>
<keyword evidence="5" id="KW-1185">Reference proteome</keyword>
<sequence>MVGRFHQRRSILVRVADMALTLFAIGGAVCVVLVPLALFFDVSLILFKTGSMGPTIPAGSLAVVREIPASEVAVGDVVTVDRTPLPPITHRVVDIADGGGEVRLLTLRGDANESNDAAPHAVTHVRLVEWSVPKLGYAVRTLSNIYVTSMIAMGIAIMVTWAFWPRGASPRTLRKRPWHRRRPSPAPRSDHGHRTPPDVGPRAGRPLIVVALLSGLTAAVLVHPGQARAGTTENVIRSRSLTLISIGDQDRMTHMVPDDPVPWQVGVTAQARQPGTVTISLAALGALALNPDGLQVMVAVCARRWVESACPAGEQKQVLPQGPAAALTTHPVTISSMRADQQRWVLITASLLTNSMALGSADLVVTAVGFGDRASTGGNVGPLPHTGPELRTPVIAGVSALIAGLLIMRATRRRRPWIRQP</sequence>
<dbReference type="EMBL" id="MZMV01000005">
    <property type="protein sequence ID" value="OWV11537.1"/>
    <property type="molecule type" value="Genomic_DNA"/>
</dbReference>
<name>A0A2D0AX76_9ACTN</name>
<evidence type="ECO:0000313" key="4">
    <source>
        <dbReference type="EMBL" id="OWV11537.1"/>
    </source>
</evidence>
<feature type="transmembrane region" description="Helical" evidence="3">
    <location>
        <begin position="344"/>
        <end position="370"/>
    </location>
</feature>
<evidence type="ECO:0000256" key="2">
    <source>
        <dbReference type="SAM" id="MobiDB-lite"/>
    </source>
</evidence>
<keyword evidence="3" id="KW-0472">Membrane</keyword>
<dbReference type="NCBIfam" id="TIGR02228">
    <property type="entry name" value="sigpep_I_arch"/>
    <property type="match status" value="1"/>
</dbReference>
<evidence type="ECO:0000256" key="1">
    <source>
        <dbReference type="NCBIfam" id="TIGR02228"/>
    </source>
</evidence>